<comment type="similarity">
    <text evidence="1 2">Belongs to the small heat shock protein (HSP20) family.</text>
</comment>
<dbReference type="EMBL" id="BMRP01000038">
    <property type="protein sequence ID" value="GGU91630.1"/>
    <property type="molecule type" value="Genomic_DNA"/>
</dbReference>
<dbReference type="Gene3D" id="2.60.40.790">
    <property type="match status" value="1"/>
</dbReference>
<organism evidence="4 5">
    <name type="scientific">Streptomyces albospinus</name>
    <dbReference type="NCBI Taxonomy" id="285515"/>
    <lineage>
        <taxon>Bacteria</taxon>
        <taxon>Bacillati</taxon>
        <taxon>Actinomycetota</taxon>
        <taxon>Actinomycetes</taxon>
        <taxon>Kitasatosporales</taxon>
        <taxon>Streptomycetaceae</taxon>
        <taxon>Streptomyces</taxon>
    </lineage>
</organism>
<protein>
    <recommendedName>
        <fullName evidence="3">SHSP domain-containing protein</fullName>
    </recommendedName>
</protein>
<sequence>MGNVLQHHPARTLSVQDVFDRLESGILGGPWHFGTHEIRIEERLGDDAYQVSAELPGIDPEKNLTIDVTGDVLTIRAEREERKETKENSEFHYGSFARAVRLPAGARGDRATAEYTDGILTVRIPLEGRKDETTKIAVTRGTRTG</sequence>
<dbReference type="InterPro" id="IPR002068">
    <property type="entry name" value="A-crystallin/Hsp20_dom"/>
</dbReference>
<dbReference type="Proteomes" id="UP000654471">
    <property type="component" value="Unassembled WGS sequence"/>
</dbReference>
<reference evidence="5" key="1">
    <citation type="journal article" date="2019" name="Int. J. Syst. Evol. Microbiol.">
        <title>The Global Catalogue of Microorganisms (GCM) 10K type strain sequencing project: providing services to taxonomists for standard genome sequencing and annotation.</title>
        <authorList>
            <consortium name="The Broad Institute Genomics Platform"/>
            <consortium name="The Broad Institute Genome Sequencing Center for Infectious Disease"/>
            <person name="Wu L."/>
            <person name="Ma J."/>
        </authorList>
    </citation>
    <scope>NUCLEOTIDE SEQUENCE [LARGE SCALE GENOMIC DNA]</scope>
    <source>
        <strain evidence="5">JCM 3399</strain>
    </source>
</reference>
<dbReference type="InterPro" id="IPR008978">
    <property type="entry name" value="HSP20-like_chaperone"/>
</dbReference>
<dbReference type="PANTHER" id="PTHR11527">
    <property type="entry name" value="HEAT-SHOCK PROTEIN 20 FAMILY MEMBER"/>
    <property type="match status" value="1"/>
</dbReference>
<accession>A0ABQ2VMQ6</accession>
<evidence type="ECO:0000256" key="2">
    <source>
        <dbReference type="RuleBase" id="RU003616"/>
    </source>
</evidence>
<evidence type="ECO:0000313" key="4">
    <source>
        <dbReference type="EMBL" id="GGU91630.1"/>
    </source>
</evidence>
<evidence type="ECO:0000313" key="5">
    <source>
        <dbReference type="Proteomes" id="UP000654471"/>
    </source>
</evidence>
<name>A0ABQ2VMQ6_9ACTN</name>
<dbReference type="Pfam" id="PF00011">
    <property type="entry name" value="HSP20"/>
    <property type="match status" value="1"/>
</dbReference>
<gene>
    <name evidence="4" type="ORF">GCM10010211_68030</name>
</gene>
<evidence type="ECO:0000259" key="3">
    <source>
        <dbReference type="PROSITE" id="PS01031"/>
    </source>
</evidence>
<dbReference type="InterPro" id="IPR031107">
    <property type="entry name" value="Small_HSP"/>
</dbReference>
<dbReference type="PROSITE" id="PS01031">
    <property type="entry name" value="SHSP"/>
    <property type="match status" value="1"/>
</dbReference>
<feature type="domain" description="SHSP" evidence="3">
    <location>
        <begin position="31"/>
        <end position="141"/>
    </location>
</feature>
<keyword evidence="5" id="KW-1185">Reference proteome</keyword>
<comment type="caution">
    <text evidence="4">The sequence shown here is derived from an EMBL/GenBank/DDBJ whole genome shotgun (WGS) entry which is preliminary data.</text>
</comment>
<dbReference type="CDD" id="cd06464">
    <property type="entry name" value="ACD_sHsps-like"/>
    <property type="match status" value="1"/>
</dbReference>
<proteinExistence type="inferred from homology"/>
<evidence type="ECO:0000256" key="1">
    <source>
        <dbReference type="PROSITE-ProRule" id="PRU00285"/>
    </source>
</evidence>
<dbReference type="SUPFAM" id="SSF49764">
    <property type="entry name" value="HSP20-like chaperones"/>
    <property type="match status" value="1"/>
</dbReference>
<dbReference type="RefSeq" id="WP_189306617.1">
    <property type="nucleotide sequence ID" value="NZ_BMRP01000038.1"/>
</dbReference>